<sequence length="179" mass="19782">MDITVESRALVVVAGLPGSGKSTLLRRTQANVPICVLDTDHMRSLLARLLPRSVPYGWYRPLVHLLHTARVLVTVLCSPRPVLLHDPATGAGTRTAFAVIGAITRRHRHFIWIDCTPAEALAGQVARGRVLLKWSFARHMRRSPEVRSRLLAGLRPQGWHTAQLVDRHAASTGLHLKVA</sequence>
<gene>
    <name evidence="1" type="ORF">GC106_33190</name>
</gene>
<dbReference type="RefSeq" id="WP_173131424.1">
    <property type="nucleotide sequence ID" value="NZ_CBCSGW010000002.1"/>
</dbReference>
<evidence type="ECO:0000313" key="1">
    <source>
        <dbReference type="EMBL" id="NRN66101.1"/>
    </source>
</evidence>
<dbReference type="Gene3D" id="3.40.50.300">
    <property type="entry name" value="P-loop containing nucleotide triphosphate hydrolases"/>
    <property type="match status" value="1"/>
</dbReference>
<organism evidence="1 2">
    <name type="scientific">Kibdelosporangium persicum</name>
    <dbReference type="NCBI Taxonomy" id="2698649"/>
    <lineage>
        <taxon>Bacteria</taxon>
        <taxon>Bacillati</taxon>
        <taxon>Actinomycetota</taxon>
        <taxon>Actinomycetes</taxon>
        <taxon>Pseudonocardiales</taxon>
        <taxon>Pseudonocardiaceae</taxon>
        <taxon>Kibdelosporangium</taxon>
    </lineage>
</organism>
<proteinExistence type="predicted"/>
<dbReference type="SUPFAM" id="SSF52540">
    <property type="entry name" value="P-loop containing nucleoside triphosphate hydrolases"/>
    <property type="match status" value="1"/>
</dbReference>
<name>A0ABX2F441_9PSEU</name>
<dbReference type="Pfam" id="PF13671">
    <property type="entry name" value="AAA_33"/>
    <property type="match status" value="1"/>
</dbReference>
<accession>A0ABX2F441</accession>
<protein>
    <submittedName>
        <fullName evidence="1">ABC-type polar amino acid transport system, ATPase component</fullName>
    </submittedName>
</protein>
<reference evidence="1 2" key="1">
    <citation type="submission" date="2020-01" db="EMBL/GenBank/DDBJ databases">
        <title>Kibdelosporangium persica a novel Actinomycetes from a hot desert in Iran.</title>
        <authorList>
            <person name="Safaei N."/>
            <person name="Zaburannyi N."/>
            <person name="Mueller R."/>
            <person name="Wink J."/>
        </authorList>
    </citation>
    <scope>NUCLEOTIDE SEQUENCE [LARGE SCALE GENOMIC DNA]</scope>
    <source>
        <strain evidence="1 2">4NS15</strain>
    </source>
</reference>
<keyword evidence="2" id="KW-1185">Reference proteome</keyword>
<dbReference type="InterPro" id="IPR027417">
    <property type="entry name" value="P-loop_NTPase"/>
</dbReference>
<dbReference type="EMBL" id="JAAATY010000008">
    <property type="protein sequence ID" value="NRN66101.1"/>
    <property type="molecule type" value="Genomic_DNA"/>
</dbReference>
<evidence type="ECO:0000313" key="2">
    <source>
        <dbReference type="Proteomes" id="UP000763557"/>
    </source>
</evidence>
<comment type="caution">
    <text evidence="1">The sequence shown here is derived from an EMBL/GenBank/DDBJ whole genome shotgun (WGS) entry which is preliminary data.</text>
</comment>
<dbReference type="Proteomes" id="UP000763557">
    <property type="component" value="Unassembled WGS sequence"/>
</dbReference>